<evidence type="ECO:0000313" key="2">
    <source>
        <dbReference type="Proteomes" id="UP001596501"/>
    </source>
</evidence>
<gene>
    <name evidence="1" type="ORF">ACFQPB_03930</name>
</gene>
<sequence>MLGIAFARITQHRATSMCWGMKVNMRLLSLYRSSIPRAVSALGLVSITVALTGCYVVPIDTRTGQPASLPSSAPAAAPAPAVPLIFPARLYPANELASGYGLVHATVSNDLKGRGTFNAAIAGESFVGEATRRAGSNRDGVANGAGNRGAYLSCQYTMNSATQGTGTCRLNNGAEFTMHVGN</sequence>
<dbReference type="RefSeq" id="WP_382219913.1">
    <property type="nucleotide sequence ID" value="NZ_JBHTCA010000002.1"/>
</dbReference>
<keyword evidence="2" id="KW-1185">Reference proteome</keyword>
<evidence type="ECO:0000313" key="1">
    <source>
        <dbReference type="EMBL" id="MFC7407998.1"/>
    </source>
</evidence>
<reference evidence="2" key="1">
    <citation type="journal article" date="2019" name="Int. J. Syst. Evol. Microbiol.">
        <title>The Global Catalogue of Microorganisms (GCM) 10K type strain sequencing project: providing services to taxonomists for standard genome sequencing and annotation.</title>
        <authorList>
            <consortium name="The Broad Institute Genomics Platform"/>
            <consortium name="The Broad Institute Genome Sequencing Center for Infectious Disease"/>
            <person name="Wu L."/>
            <person name="Ma J."/>
        </authorList>
    </citation>
    <scope>NUCLEOTIDE SEQUENCE [LARGE SCALE GENOMIC DNA]</scope>
    <source>
        <strain evidence="2">CGMCC 1.12371</strain>
    </source>
</reference>
<protein>
    <recommendedName>
        <fullName evidence="3">Outer membrane lipoprotein</fullName>
    </recommendedName>
</protein>
<name>A0ABW2QHJ9_9BURK</name>
<accession>A0ABW2QHJ9</accession>
<organism evidence="1 2">
    <name type="scientific">Hydrogenophaga atypica</name>
    <dbReference type="NCBI Taxonomy" id="249409"/>
    <lineage>
        <taxon>Bacteria</taxon>
        <taxon>Pseudomonadati</taxon>
        <taxon>Pseudomonadota</taxon>
        <taxon>Betaproteobacteria</taxon>
        <taxon>Burkholderiales</taxon>
        <taxon>Comamonadaceae</taxon>
        <taxon>Hydrogenophaga</taxon>
    </lineage>
</organism>
<dbReference type="Proteomes" id="UP001596501">
    <property type="component" value="Unassembled WGS sequence"/>
</dbReference>
<evidence type="ECO:0008006" key="3">
    <source>
        <dbReference type="Google" id="ProtNLM"/>
    </source>
</evidence>
<proteinExistence type="predicted"/>
<comment type="caution">
    <text evidence="1">The sequence shown here is derived from an EMBL/GenBank/DDBJ whole genome shotgun (WGS) entry which is preliminary data.</text>
</comment>
<dbReference type="EMBL" id="JBHTCA010000002">
    <property type="protein sequence ID" value="MFC7407998.1"/>
    <property type="molecule type" value="Genomic_DNA"/>
</dbReference>